<dbReference type="STRING" id="400682.A0A1X7T6M7"/>
<reference evidence="1" key="1">
    <citation type="submission" date="2017-05" db="UniProtKB">
        <authorList>
            <consortium name="EnsemblMetazoa"/>
        </authorList>
    </citation>
    <scope>IDENTIFICATION</scope>
</reference>
<dbReference type="AlphaFoldDB" id="A0A1X7T6M7"/>
<name>A0A1X7T6M7_AMPQE</name>
<sequence length="62" mass="6991">MLSWLRLCPAPQGSWWYKSVKYGSTNILIQTRVLMILATAVEFSPSNQAGVKNRPSDDIFCT</sequence>
<dbReference type="EnsemblMetazoa" id="Aqu2.1.10175_001">
    <property type="protein sequence ID" value="Aqu2.1.10175_001"/>
    <property type="gene ID" value="Aqu2.1.10175"/>
</dbReference>
<organism evidence="1">
    <name type="scientific">Amphimedon queenslandica</name>
    <name type="common">Sponge</name>
    <dbReference type="NCBI Taxonomy" id="400682"/>
    <lineage>
        <taxon>Eukaryota</taxon>
        <taxon>Metazoa</taxon>
        <taxon>Porifera</taxon>
        <taxon>Demospongiae</taxon>
        <taxon>Heteroscleromorpha</taxon>
        <taxon>Haplosclerida</taxon>
        <taxon>Niphatidae</taxon>
        <taxon>Amphimedon</taxon>
    </lineage>
</organism>
<evidence type="ECO:0000313" key="1">
    <source>
        <dbReference type="EnsemblMetazoa" id="Aqu2.1.10175_001"/>
    </source>
</evidence>
<dbReference type="OrthoDB" id="1734229at2759"/>
<proteinExistence type="predicted"/>
<accession>A0A1X7T6M7</accession>
<dbReference type="InParanoid" id="A0A1X7T6M7"/>
<protein>
    <submittedName>
        <fullName evidence="1">Uncharacterized protein</fullName>
    </submittedName>
</protein>